<dbReference type="Gene3D" id="1.10.1370.20">
    <property type="entry name" value="Oligoendopeptidase f, C-terminal domain"/>
    <property type="match status" value="1"/>
</dbReference>
<keyword evidence="1 6" id="KW-0645">Protease</keyword>
<accession>A0ABT7HLI5</accession>
<dbReference type="PANTHER" id="PTHR11804">
    <property type="entry name" value="PROTEASE M3 THIMET OLIGOPEPTIDASE-RELATED"/>
    <property type="match status" value="1"/>
</dbReference>
<dbReference type="InterPro" id="IPR013647">
    <property type="entry name" value="OligopepF_N_dom"/>
</dbReference>
<evidence type="ECO:0000256" key="4">
    <source>
        <dbReference type="ARBA" id="ARBA00022833"/>
    </source>
</evidence>
<comment type="cofactor">
    <cofactor evidence="6">
        <name>Zn(2+)</name>
        <dbReference type="ChEBI" id="CHEBI:29105"/>
    </cofactor>
    <text evidence="6">Binds 1 zinc ion.</text>
</comment>
<comment type="function">
    <text evidence="6">Has oligopeptidase activity and degrades a variety of small bioactive peptides.</text>
</comment>
<feature type="domain" description="Peptidase M3A/M3B catalytic" evidence="7">
    <location>
        <begin position="186"/>
        <end position="555"/>
    </location>
</feature>
<evidence type="ECO:0000313" key="10">
    <source>
        <dbReference type="Proteomes" id="UP001225134"/>
    </source>
</evidence>
<keyword evidence="3 6" id="KW-0378">Hydrolase</keyword>
<protein>
    <recommendedName>
        <fullName evidence="6">Oligopeptidase F</fullName>
        <ecNumber evidence="6">3.4.24.-</ecNumber>
    </recommendedName>
</protein>
<comment type="similarity">
    <text evidence="6">Belongs to the peptidase M3B family.</text>
</comment>
<dbReference type="InterPro" id="IPR042088">
    <property type="entry name" value="OligoPept_F_C"/>
</dbReference>
<dbReference type="SUPFAM" id="SSF55486">
    <property type="entry name" value="Metalloproteases ('zincins'), catalytic domain"/>
    <property type="match status" value="1"/>
</dbReference>
<comment type="caution">
    <text evidence="9">The sequence shown here is derived from an EMBL/GenBank/DDBJ whole genome shotgun (WGS) entry which is preliminary data.</text>
</comment>
<evidence type="ECO:0000313" key="9">
    <source>
        <dbReference type="EMBL" id="MDK9580947.1"/>
    </source>
</evidence>
<feature type="domain" description="Oligopeptidase F N-terminal" evidence="8">
    <location>
        <begin position="108"/>
        <end position="170"/>
    </location>
</feature>
<keyword evidence="10" id="KW-1185">Reference proteome</keyword>
<proteinExistence type="inferred from homology"/>
<evidence type="ECO:0000256" key="5">
    <source>
        <dbReference type="ARBA" id="ARBA00023049"/>
    </source>
</evidence>
<dbReference type="Pfam" id="PF01432">
    <property type="entry name" value="Peptidase_M3"/>
    <property type="match status" value="1"/>
</dbReference>
<dbReference type="Proteomes" id="UP001225134">
    <property type="component" value="Unassembled WGS sequence"/>
</dbReference>
<evidence type="ECO:0000256" key="3">
    <source>
        <dbReference type="ARBA" id="ARBA00022801"/>
    </source>
</evidence>
<keyword evidence="2 6" id="KW-0479">Metal-binding</keyword>
<evidence type="ECO:0000259" key="7">
    <source>
        <dbReference type="Pfam" id="PF01432"/>
    </source>
</evidence>
<sequence>MEEKWDLTYIFKNDEEWQKNYEKGLLLVDEVKKYEGRLTESKKTFKEHLKEEEYIDIFVENLYMYAHLNRDVDTSQEKYQDMFSKIQKLLAKYRQNSSYIITEYIENRDKIEEYLKDEDLKEYKHIFEKIFSKAEHTLSEKEERIIASFSEIMDAPDNIFTALNETDITFADVDGEKLNNTNFTVFLESKDREKRKKAYTNLYEGYKQYINTYANILATNVKVYNLDAKLRKYASARQASLSENFIDERVYDNLIDTINSKLPLLHKYMEYRKNILGLSKLEMYDIYVSTAKNFEISYTIEEAKEIIFEALKPLGKDYEKILHKCFDEHWIDFTVNDNKVGGAYSSGGYKTKPYILMSWKNNLDSLYTLAHEIGHSVHSYYSRHAQNYFYSSYVLFLAEIASTTNENLLTHYLLEKYKDNKEALIYILNNHLDGYRGTVFRQTQFAEFENEIYKLDAQGKPLTANRLCKLYKEINEKYYGPNVNTDDKISYEWARIPHFYYDFYVYQYATGFSCAVYFANSIINGGQEAVDKYINYLKAGCSKYPLDILKDAGLDILGGTVVNSALDEFARKLEVLKSL</sequence>
<dbReference type="InterPro" id="IPR001567">
    <property type="entry name" value="Pept_M3A_M3B_dom"/>
</dbReference>
<keyword evidence="4 6" id="KW-0862">Zinc</keyword>
<dbReference type="EC" id="3.4.24.-" evidence="6"/>
<dbReference type="InterPro" id="IPR045090">
    <property type="entry name" value="Pept_M3A_M3B"/>
</dbReference>
<dbReference type="Gene3D" id="1.10.287.830">
    <property type="entry name" value="putative peptidase helix hairpin domain like"/>
    <property type="match status" value="1"/>
</dbReference>
<dbReference type="EMBL" id="JASSPP010000009">
    <property type="protein sequence ID" value="MDK9580947.1"/>
    <property type="molecule type" value="Genomic_DNA"/>
</dbReference>
<dbReference type="Pfam" id="PF08439">
    <property type="entry name" value="Peptidase_M3_N"/>
    <property type="match status" value="1"/>
</dbReference>
<organism evidence="9 10">
    <name type="scientific">Sneathia sanguinegens</name>
    <dbReference type="NCBI Taxonomy" id="40543"/>
    <lineage>
        <taxon>Bacteria</taxon>
        <taxon>Fusobacteriati</taxon>
        <taxon>Fusobacteriota</taxon>
        <taxon>Fusobacteriia</taxon>
        <taxon>Fusobacteriales</taxon>
        <taxon>Leptotrichiaceae</taxon>
        <taxon>Sneathia</taxon>
    </lineage>
</organism>
<evidence type="ECO:0000256" key="2">
    <source>
        <dbReference type="ARBA" id="ARBA00022723"/>
    </source>
</evidence>
<dbReference type="NCBIfam" id="TIGR00181">
    <property type="entry name" value="pepF"/>
    <property type="match status" value="1"/>
</dbReference>
<dbReference type="CDD" id="cd09608">
    <property type="entry name" value="M3B_PepF"/>
    <property type="match status" value="1"/>
</dbReference>
<evidence type="ECO:0000259" key="8">
    <source>
        <dbReference type="Pfam" id="PF08439"/>
    </source>
</evidence>
<name>A0ABT7HLI5_9FUSO</name>
<dbReference type="PANTHER" id="PTHR11804:SF84">
    <property type="entry name" value="SACCHAROLYSIN"/>
    <property type="match status" value="1"/>
</dbReference>
<evidence type="ECO:0000256" key="6">
    <source>
        <dbReference type="RuleBase" id="RU368091"/>
    </source>
</evidence>
<gene>
    <name evidence="9" type="primary">pepF</name>
    <name evidence="9" type="ORF">QQA45_05435</name>
</gene>
<dbReference type="RefSeq" id="WP_285153184.1">
    <property type="nucleotide sequence ID" value="NZ_JASSPP010000009.1"/>
</dbReference>
<evidence type="ECO:0000256" key="1">
    <source>
        <dbReference type="ARBA" id="ARBA00022670"/>
    </source>
</evidence>
<dbReference type="Gene3D" id="1.20.140.70">
    <property type="entry name" value="Oligopeptidase f, N-terminal domain"/>
    <property type="match status" value="1"/>
</dbReference>
<reference evidence="9 10" key="1">
    <citation type="submission" date="2023-06" db="EMBL/GenBank/DDBJ databases">
        <title>Antibody response to the Sneathia vaginalis cytopathogenic toxin A during pregnancy.</title>
        <authorList>
            <person name="Mccoy Z.T."/>
            <person name="Serrano M.G."/>
            <person name="Spaine K."/>
            <person name="Edwards D.J."/>
            <person name="Buck G.A."/>
            <person name="Jefferson K."/>
        </authorList>
    </citation>
    <scope>NUCLEOTIDE SEQUENCE [LARGE SCALE GENOMIC DNA]</scope>
    <source>
        <strain evidence="9 10">CCUG 42621</strain>
    </source>
</reference>
<keyword evidence="5 6" id="KW-0482">Metalloprotease</keyword>
<dbReference type="InterPro" id="IPR004438">
    <property type="entry name" value="Peptidase_M3B"/>
</dbReference>